<evidence type="ECO:0000256" key="4">
    <source>
        <dbReference type="ARBA" id="ARBA00022553"/>
    </source>
</evidence>
<evidence type="ECO:0000259" key="11">
    <source>
        <dbReference type="PROSITE" id="PS50109"/>
    </source>
</evidence>
<dbReference type="SMART" id="SM00388">
    <property type="entry name" value="HisKA"/>
    <property type="match status" value="1"/>
</dbReference>
<feature type="transmembrane region" description="Helical" evidence="10">
    <location>
        <begin position="7"/>
        <end position="26"/>
    </location>
</feature>
<dbReference type="PRINTS" id="PR00344">
    <property type="entry name" value="BCTRLSENSOR"/>
</dbReference>
<evidence type="ECO:0000256" key="1">
    <source>
        <dbReference type="ARBA" id="ARBA00000085"/>
    </source>
</evidence>
<dbReference type="InterPro" id="IPR036890">
    <property type="entry name" value="HATPase_C_sf"/>
</dbReference>
<dbReference type="AlphaFoldDB" id="A0A1G6LDW3"/>
<dbReference type="Gene3D" id="3.30.565.10">
    <property type="entry name" value="Histidine kinase-like ATPase, C-terminal domain"/>
    <property type="match status" value="1"/>
</dbReference>
<reference evidence="13" key="1">
    <citation type="submission" date="2016-10" db="EMBL/GenBank/DDBJ databases">
        <authorList>
            <person name="Varghese N."/>
            <person name="Submissions S."/>
        </authorList>
    </citation>
    <scope>NUCLEOTIDE SEQUENCE [LARGE SCALE GENOMIC DNA]</scope>
    <source>
        <strain evidence="13">DSM 25811 / CCM 8410 / LMG 26954 / E90</strain>
    </source>
</reference>
<comment type="subcellular location">
    <subcellularLocation>
        <location evidence="2">Membrane</location>
    </subcellularLocation>
</comment>
<dbReference type="SUPFAM" id="SSF47384">
    <property type="entry name" value="Homodimeric domain of signal transducing histidine kinase"/>
    <property type="match status" value="1"/>
</dbReference>
<evidence type="ECO:0000256" key="7">
    <source>
        <dbReference type="ARBA" id="ARBA00022777"/>
    </source>
</evidence>
<feature type="domain" description="Histidine kinase" evidence="11">
    <location>
        <begin position="225"/>
        <end position="437"/>
    </location>
</feature>
<organism evidence="12 13">
    <name type="scientific">Niabella drilacis (strain DSM 25811 / CCM 8410 / CCUG 62505 / LMG 26954 / E90)</name>
    <dbReference type="NCBI Taxonomy" id="1285928"/>
    <lineage>
        <taxon>Bacteria</taxon>
        <taxon>Pseudomonadati</taxon>
        <taxon>Bacteroidota</taxon>
        <taxon>Chitinophagia</taxon>
        <taxon>Chitinophagales</taxon>
        <taxon>Chitinophagaceae</taxon>
        <taxon>Niabella</taxon>
    </lineage>
</organism>
<dbReference type="InterPro" id="IPR050428">
    <property type="entry name" value="TCS_sensor_his_kinase"/>
</dbReference>
<evidence type="ECO:0000313" key="13">
    <source>
        <dbReference type="Proteomes" id="UP000198757"/>
    </source>
</evidence>
<comment type="catalytic activity">
    <reaction evidence="1">
        <text>ATP + protein L-histidine = ADP + protein N-phospho-L-histidine.</text>
        <dbReference type="EC" id="2.7.13.3"/>
    </reaction>
</comment>
<dbReference type="PANTHER" id="PTHR45436">
    <property type="entry name" value="SENSOR HISTIDINE KINASE YKOH"/>
    <property type="match status" value="1"/>
</dbReference>
<dbReference type="STRING" id="1285928.SAMN04487894_102298"/>
<dbReference type="PROSITE" id="PS50109">
    <property type="entry name" value="HIS_KIN"/>
    <property type="match status" value="1"/>
</dbReference>
<evidence type="ECO:0000256" key="6">
    <source>
        <dbReference type="ARBA" id="ARBA00022692"/>
    </source>
</evidence>
<evidence type="ECO:0000256" key="3">
    <source>
        <dbReference type="ARBA" id="ARBA00012438"/>
    </source>
</evidence>
<dbReference type="Proteomes" id="UP000198757">
    <property type="component" value="Unassembled WGS sequence"/>
</dbReference>
<dbReference type="SUPFAM" id="SSF55874">
    <property type="entry name" value="ATPase domain of HSP90 chaperone/DNA topoisomerase II/histidine kinase"/>
    <property type="match status" value="1"/>
</dbReference>
<sequence>MRLHTKLTLFTVAATIAVLGLFVWQLPRLMQKIASDNTNKNLHQQREKVLKAIGQNGIGYYFQGDSAYGSYSMLKDEYISLEPYTETADLTKLQTAQRIIDGDTINYRILIDTFAVNHQAYLLEIGKKITSIQEDSVALQRATIGVLVVLTLIMAFIQLFYTRYLLQPLGRIIRTRLIKTKFPFREPHRPLVTSTYDFKYLDQSISQLMQQVNHAFEKEKEFTSNASHELMTPISIMQSKIENMMTDPELPANAIPKLEDTMRIMKRLKKIVNALLLISRIENEQYDRNDIVAVKPMIREVLEELQHRADEKALTVEESLTNETILYHVNKDLLFQLFYNLIHNAIRYNRPNGRITISDRHANGDYYLYIEDTGIGIEESQHERIFDRFKKNTAQREGFGLGLSIVKSIADYQRISITVDSEKERGSRFELHFSASHLAQ</sequence>
<evidence type="ECO:0000256" key="2">
    <source>
        <dbReference type="ARBA" id="ARBA00004370"/>
    </source>
</evidence>
<dbReference type="RefSeq" id="WP_090388921.1">
    <property type="nucleotide sequence ID" value="NZ_FMZO01000002.1"/>
</dbReference>
<dbReference type="Gene3D" id="1.10.287.130">
    <property type="match status" value="1"/>
</dbReference>
<keyword evidence="5" id="KW-0808">Transferase</keyword>
<evidence type="ECO:0000256" key="10">
    <source>
        <dbReference type="SAM" id="Phobius"/>
    </source>
</evidence>
<dbReference type="Pfam" id="PF02518">
    <property type="entry name" value="HATPase_c"/>
    <property type="match status" value="1"/>
</dbReference>
<gene>
    <name evidence="12" type="ORF">SAMN04487894_102298</name>
</gene>
<dbReference type="InterPro" id="IPR003661">
    <property type="entry name" value="HisK_dim/P_dom"/>
</dbReference>
<protein>
    <recommendedName>
        <fullName evidence="3">histidine kinase</fullName>
        <ecNumber evidence="3">2.7.13.3</ecNumber>
    </recommendedName>
</protein>
<dbReference type="OrthoDB" id="1522504at2"/>
<dbReference type="SMART" id="SM00387">
    <property type="entry name" value="HATPase_c"/>
    <property type="match status" value="1"/>
</dbReference>
<dbReference type="PANTHER" id="PTHR45436:SF5">
    <property type="entry name" value="SENSOR HISTIDINE KINASE TRCS"/>
    <property type="match status" value="1"/>
</dbReference>
<dbReference type="CDD" id="cd00075">
    <property type="entry name" value="HATPase"/>
    <property type="match status" value="1"/>
</dbReference>
<dbReference type="InterPro" id="IPR005467">
    <property type="entry name" value="His_kinase_dom"/>
</dbReference>
<dbReference type="InterPro" id="IPR003594">
    <property type="entry name" value="HATPase_dom"/>
</dbReference>
<evidence type="ECO:0000313" key="12">
    <source>
        <dbReference type="EMBL" id="SDC40776.1"/>
    </source>
</evidence>
<dbReference type="EC" id="2.7.13.3" evidence="3"/>
<keyword evidence="13" id="KW-1185">Reference proteome</keyword>
<name>A0A1G6LDW3_NIADE</name>
<dbReference type="InterPro" id="IPR036097">
    <property type="entry name" value="HisK_dim/P_sf"/>
</dbReference>
<dbReference type="GO" id="GO:0000155">
    <property type="term" value="F:phosphorelay sensor kinase activity"/>
    <property type="evidence" value="ECO:0007669"/>
    <property type="project" value="InterPro"/>
</dbReference>
<dbReference type="GO" id="GO:0005886">
    <property type="term" value="C:plasma membrane"/>
    <property type="evidence" value="ECO:0007669"/>
    <property type="project" value="TreeGrafter"/>
</dbReference>
<proteinExistence type="predicted"/>
<keyword evidence="4" id="KW-0597">Phosphoprotein</keyword>
<dbReference type="CDD" id="cd00082">
    <property type="entry name" value="HisKA"/>
    <property type="match status" value="1"/>
</dbReference>
<evidence type="ECO:0000256" key="9">
    <source>
        <dbReference type="ARBA" id="ARBA00023136"/>
    </source>
</evidence>
<feature type="transmembrane region" description="Helical" evidence="10">
    <location>
        <begin position="144"/>
        <end position="166"/>
    </location>
</feature>
<dbReference type="InterPro" id="IPR004358">
    <property type="entry name" value="Sig_transdc_His_kin-like_C"/>
</dbReference>
<accession>A0A1G6LDW3</accession>
<keyword evidence="7 12" id="KW-0418">Kinase</keyword>
<keyword evidence="8 10" id="KW-1133">Transmembrane helix</keyword>
<evidence type="ECO:0000256" key="5">
    <source>
        <dbReference type="ARBA" id="ARBA00022679"/>
    </source>
</evidence>
<dbReference type="EMBL" id="FMZO01000002">
    <property type="protein sequence ID" value="SDC40776.1"/>
    <property type="molecule type" value="Genomic_DNA"/>
</dbReference>
<keyword evidence="6 10" id="KW-0812">Transmembrane</keyword>
<dbReference type="Pfam" id="PF00512">
    <property type="entry name" value="HisKA"/>
    <property type="match status" value="1"/>
</dbReference>
<evidence type="ECO:0000256" key="8">
    <source>
        <dbReference type="ARBA" id="ARBA00022989"/>
    </source>
</evidence>
<keyword evidence="9 10" id="KW-0472">Membrane</keyword>